<accession>A0A9W2Z2T5</accession>
<dbReference type="PANTHER" id="PTHR24020">
    <property type="entry name" value="COLLAGEN ALPHA"/>
    <property type="match status" value="1"/>
</dbReference>
<dbReference type="GO" id="GO:0005581">
    <property type="term" value="C:collagen trimer"/>
    <property type="evidence" value="ECO:0007669"/>
    <property type="project" value="UniProtKB-KW"/>
</dbReference>
<feature type="domain" description="VWFA" evidence="2">
    <location>
        <begin position="38"/>
        <end position="215"/>
    </location>
</feature>
<dbReference type="SMART" id="SM00327">
    <property type="entry name" value="VWA"/>
    <property type="match status" value="1"/>
</dbReference>
<dbReference type="InterPro" id="IPR050525">
    <property type="entry name" value="ECM_Assembly_Org"/>
</dbReference>
<keyword evidence="3" id="KW-1185">Reference proteome</keyword>
<proteinExistence type="predicted"/>
<dbReference type="RefSeq" id="XP_055869305.1">
    <property type="nucleotide sequence ID" value="XM_056013330.1"/>
</dbReference>
<gene>
    <name evidence="4" type="primary">LOC106072458</name>
</gene>
<dbReference type="AlphaFoldDB" id="A0A9W2Z2T5"/>
<sequence length="411" mass="46671">MGQLTVLALILLVSLCHAQRRTDDFDTILEECRDKVMDIYFILDSSTSIWIKHYEKLPPFVQDVINRFDIGSSKTRAGALAFSVSVHNPVLRINRFSDKASLKNYITLNNFPYLTGVTNTYEAIRVVRESSDFRRNITKVIVVLTDGGSSSPGQTYLESNLARKQGFYLFVVGLGIYSDLSEWNSIADDPDRDFVFNGTNFEFTNFLKDDLARRACRLPPKPILPECQLNDFATTDLYFVSGSYSALNSAYQYATAFGDQVRGRQPSLRVNYFFQNCRVLDTSIGRVEEDCPRNIPTRQTPVYSLVSELLVEARQDRDDRFSVRQVAVIILDDAAAQSFRSSQLDELQNDGIIVILVDLTTRQSISNLRNQLRDRDDYVRPIGLEPIARNMIERTCIAINSIVDDAYVPPN</sequence>
<dbReference type="Gene3D" id="3.40.50.410">
    <property type="entry name" value="von Willebrand factor, type A domain"/>
    <property type="match status" value="1"/>
</dbReference>
<dbReference type="SUPFAM" id="SSF53300">
    <property type="entry name" value="vWA-like"/>
    <property type="match status" value="1"/>
</dbReference>
<dbReference type="InterPro" id="IPR036465">
    <property type="entry name" value="vWFA_dom_sf"/>
</dbReference>
<dbReference type="InterPro" id="IPR002035">
    <property type="entry name" value="VWF_A"/>
</dbReference>
<evidence type="ECO:0000313" key="4">
    <source>
        <dbReference type="RefSeq" id="XP_055869305.1"/>
    </source>
</evidence>
<dbReference type="PROSITE" id="PS50234">
    <property type="entry name" value="VWFA"/>
    <property type="match status" value="1"/>
</dbReference>
<dbReference type="CDD" id="cd01450">
    <property type="entry name" value="vWFA_subfamily_ECM"/>
    <property type="match status" value="1"/>
</dbReference>
<dbReference type="Proteomes" id="UP001165740">
    <property type="component" value="Chromosome 1"/>
</dbReference>
<feature type="signal peptide" evidence="1">
    <location>
        <begin position="1"/>
        <end position="18"/>
    </location>
</feature>
<reference evidence="4" key="1">
    <citation type="submission" date="2025-08" db="UniProtKB">
        <authorList>
            <consortium name="RefSeq"/>
        </authorList>
    </citation>
    <scope>IDENTIFICATION</scope>
</reference>
<keyword evidence="4" id="KW-0176">Collagen</keyword>
<feature type="chain" id="PRO_5040907737" evidence="1">
    <location>
        <begin position="19"/>
        <end position="411"/>
    </location>
</feature>
<organism evidence="3 4">
    <name type="scientific">Biomphalaria glabrata</name>
    <name type="common">Bloodfluke planorb</name>
    <name type="synonym">Freshwater snail</name>
    <dbReference type="NCBI Taxonomy" id="6526"/>
    <lineage>
        <taxon>Eukaryota</taxon>
        <taxon>Metazoa</taxon>
        <taxon>Spiralia</taxon>
        <taxon>Lophotrochozoa</taxon>
        <taxon>Mollusca</taxon>
        <taxon>Gastropoda</taxon>
        <taxon>Heterobranchia</taxon>
        <taxon>Euthyneura</taxon>
        <taxon>Panpulmonata</taxon>
        <taxon>Hygrophila</taxon>
        <taxon>Lymnaeoidea</taxon>
        <taxon>Planorbidae</taxon>
        <taxon>Biomphalaria</taxon>
    </lineage>
</organism>
<dbReference type="PANTHER" id="PTHR24020:SF20">
    <property type="entry name" value="PH DOMAIN-CONTAINING PROTEIN"/>
    <property type="match status" value="1"/>
</dbReference>
<dbReference type="GeneID" id="106072458"/>
<evidence type="ECO:0000256" key="1">
    <source>
        <dbReference type="SAM" id="SignalP"/>
    </source>
</evidence>
<protein>
    <submittedName>
        <fullName evidence="4">Collagen alpha-1(XXI) chain isoform X2</fullName>
    </submittedName>
</protein>
<evidence type="ECO:0000259" key="2">
    <source>
        <dbReference type="PROSITE" id="PS50234"/>
    </source>
</evidence>
<keyword evidence="1" id="KW-0732">Signal</keyword>
<evidence type="ECO:0000313" key="3">
    <source>
        <dbReference type="Proteomes" id="UP001165740"/>
    </source>
</evidence>
<dbReference type="Pfam" id="PF00092">
    <property type="entry name" value="VWA"/>
    <property type="match status" value="1"/>
</dbReference>
<name>A0A9W2Z2T5_BIOGL</name>